<evidence type="ECO:0000313" key="4">
    <source>
        <dbReference type="EMBL" id="MCY1006770.1"/>
    </source>
</evidence>
<evidence type="ECO:0000256" key="3">
    <source>
        <dbReference type="SAM" id="MobiDB-lite"/>
    </source>
</evidence>
<comment type="caution">
    <text evidence="4">The sequence shown here is derived from an EMBL/GenBank/DDBJ whole genome shotgun (WGS) entry which is preliminary data.</text>
</comment>
<dbReference type="Gene3D" id="1.25.40.10">
    <property type="entry name" value="Tetratricopeptide repeat domain"/>
    <property type="match status" value="3"/>
</dbReference>
<keyword evidence="1" id="KW-0677">Repeat</keyword>
<organism evidence="4 5">
    <name type="scientific">Nannocystis pusilla</name>
    <dbReference type="NCBI Taxonomy" id="889268"/>
    <lineage>
        <taxon>Bacteria</taxon>
        <taxon>Pseudomonadati</taxon>
        <taxon>Myxococcota</taxon>
        <taxon>Polyangia</taxon>
        <taxon>Nannocystales</taxon>
        <taxon>Nannocystaceae</taxon>
        <taxon>Nannocystis</taxon>
    </lineage>
</organism>
<dbReference type="PANTHER" id="PTHR45641">
    <property type="entry name" value="TETRATRICOPEPTIDE REPEAT PROTEIN (AFU_ORTHOLOGUE AFUA_6G03870)"/>
    <property type="match status" value="1"/>
</dbReference>
<protein>
    <submittedName>
        <fullName evidence="4">Tetratricopeptide repeat protein</fullName>
    </submittedName>
</protein>
<dbReference type="AlphaFoldDB" id="A0A9X3EMZ7"/>
<accession>A0A9X3EMZ7</accession>
<dbReference type="RefSeq" id="WP_267769143.1">
    <property type="nucleotide sequence ID" value="NZ_JAPNKE010000002.1"/>
</dbReference>
<name>A0A9X3EMZ7_9BACT</name>
<dbReference type="PANTHER" id="PTHR45641:SF19">
    <property type="entry name" value="NEPHROCYSTIN-3"/>
    <property type="match status" value="1"/>
</dbReference>
<dbReference type="SUPFAM" id="SSF48452">
    <property type="entry name" value="TPR-like"/>
    <property type="match status" value="1"/>
</dbReference>
<gene>
    <name evidence="4" type="ORF">OV079_14650</name>
</gene>
<evidence type="ECO:0000313" key="5">
    <source>
        <dbReference type="Proteomes" id="UP001150924"/>
    </source>
</evidence>
<dbReference type="Proteomes" id="UP001150924">
    <property type="component" value="Unassembled WGS sequence"/>
</dbReference>
<keyword evidence="5" id="KW-1185">Reference proteome</keyword>
<dbReference type="InterPro" id="IPR011990">
    <property type="entry name" value="TPR-like_helical_dom_sf"/>
</dbReference>
<proteinExistence type="predicted"/>
<feature type="region of interest" description="Disordered" evidence="3">
    <location>
        <begin position="449"/>
        <end position="497"/>
    </location>
</feature>
<dbReference type="SMART" id="SM00028">
    <property type="entry name" value="TPR"/>
    <property type="match status" value="7"/>
</dbReference>
<keyword evidence="2" id="KW-0802">TPR repeat</keyword>
<dbReference type="EMBL" id="JAPNKE010000002">
    <property type="protein sequence ID" value="MCY1006770.1"/>
    <property type="molecule type" value="Genomic_DNA"/>
</dbReference>
<evidence type="ECO:0000256" key="1">
    <source>
        <dbReference type="ARBA" id="ARBA00022737"/>
    </source>
</evidence>
<dbReference type="Pfam" id="PF13424">
    <property type="entry name" value="TPR_12"/>
    <property type="match status" value="2"/>
</dbReference>
<reference evidence="4" key="1">
    <citation type="submission" date="2022-11" db="EMBL/GenBank/DDBJ databases">
        <title>Minimal conservation of predation-associated metabolite biosynthetic gene clusters underscores biosynthetic potential of Myxococcota including descriptions for ten novel species: Archangium lansinium sp. nov., Myxococcus landrumus sp. nov., Nannocystis bai.</title>
        <authorList>
            <person name="Ahearne A."/>
            <person name="Stevens C."/>
            <person name="Phillips K."/>
        </authorList>
    </citation>
    <scope>NUCLEOTIDE SEQUENCE</scope>
    <source>
        <strain evidence="4">Na p29</strain>
    </source>
</reference>
<evidence type="ECO:0000256" key="2">
    <source>
        <dbReference type="ARBA" id="ARBA00022803"/>
    </source>
</evidence>
<dbReference type="InterPro" id="IPR019734">
    <property type="entry name" value="TPR_rpt"/>
</dbReference>
<sequence length="497" mass="52895">MIDLRVACLERRKAHLATLVDVFIAADGAVVENAVQAAASLPSLGACADSSDLVAKVPPDDPAVAERVEVVGRELGRVDILERTGQYEEGLGLAKRLRTEAASLGYPPLEAQAALSEGRLLMASARAVEAEAALRQALKLGIAHDLHATAAEAAIMRIFVLGNELARPQEGLASVPFAEALVERARGAGLLGPLLHNNAGAMHDLLGDVDAARASYEAAIAGLRGLAEPDPLEAIVQHNLGQMFLDRGRLEPARDQFLRARDRFVAIVGDGHPLVAHPLIGLGDVDLERGRHVEAMPSYLRALALLEGAHGPEHRYLIYPLVGLGHAHARAGRGEEAAKFYARAVQIAERADIRDKFFAAALAGLADVSASAGATEQAQQLYERAWTVYEELGAEDEEAARAALRAGELALQRGEREAASRWFERVLAKPGQAGRQLARAPRLSSPGCWRAAAGRGAHGSADWHRGPPQGSTRPNRCAHKRASWRTSPAPAVERGGV</sequence>